<evidence type="ECO:0000313" key="2">
    <source>
        <dbReference type="Proteomes" id="UP000285201"/>
    </source>
</evidence>
<protein>
    <submittedName>
        <fullName evidence="1">NgoPII family restriction endonuclease</fullName>
    </submittedName>
</protein>
<dbReference type="Proteomes" id="UP000285201">
    <property type="component" value="Unassembled WGS sequence"/>
</dbReference>
<evidence type="ECO:0000313" key="1">
    <source>
        <dbReference type="EMBL" id="RHL66865.1"/>
    </source>
</evidence>
<dbReference type="GO" id="GO:0009036">
    <property type="term" value="F:type II site-specific deoxyribonuclease activity"/>
    <property type="evidence" value="ECO:0007669"/>
    <property type="project" value="InterPro"/>
</dbReference>
<gene>
    <name evidence="1" type="ORF">DW007_10760</name>
</gene>
<proteinExistence type="predicted"/>
<accession>A0A415M9T8</accession>
<organism evidence="1 2">
    <name type="scientific">Lachnospira eligens</name>
    <dbReference type="NCBI Taxonomy" id="39485"/>
    <lineage>
        <taxon>Bacteria</taxon>
        <taxon>Bacillati</taxon>
        <taxon>Bacillota</taxon>
        <taxon>Clostridia</taxon>
        <taxon>Lachnospirales</taxon>
        <taxon>Lachnospiraceae</taxon>
        <taxon>Lachnospira</taxon>
    </lineage>
</organism>
<dbReference type="AlphaFoldDB" id="A0A415M9T8"/>
<dbReference type="InterPro" id="IPR019046">
    <property type="entry name" value="Restrct_endonuc_II_NgoPII"/>
</dbReference>
<dbReference type="RefSeq" id="WP_118371144.1">
    <property type="nucleotide sequence ID" value="NZ_QRNK01000127.1"/>
</dbReference>
<dbReference type="EMBL" id="QROY01000009">
    <property type="protein sequence ID" value="RHL66865.1"/>
    <property type="molecule type" value="Genomic_DNA"/>
</dbReference>
<keyword evidence="1" id="KW-0255">Endonuclease</keyword>
<sequence>MTANIIDAIVHLVENPVTHLVNYYQGKNRANNSGDALEEYVKDLFANSFDMDEKDRLRKIQETFSYLGNNSNPPDAMLCDGDAIEVKKIETPNAALALNSSYPKHKLYSDSEMISNACRDAEEWKEKDIIYTVGVVKDNELKHLCMVYGMDYCASEKCYSRIKYRIKEGVESIHGVEFAETHELGRVNRVDPLGITYLRVRGMWGIENPWSVFNYVYSRNTQKNFTFMCIINENKWDEFDNTDLLIEMAYSNKALNIQYIEIKNPDNPAQLQDARLITYEI</sequence>
<dbReference type="GO" id="GO:0009307">
    <property type="term" value="P:DNA restriction-modification system"/>
    <property type="evidence" value="ECO:0007669"/>
    <property type="project" value="InterPro"/>
</dbReference>
<dbReference type="Pfam" id="PF09521">
    <property type="entry name" value="RE_NgoPII"/>
    <property type="match status" value="1"/>
</dbReference>
<reference evidence="1 2" key="1">
    <citation type="submission" date="2018-08" db="EMBL/GenBank/DDBJ databases">
        <title>A genome reference for cultivated species of the human gut microbiota.</title>
        <authorList>
            <person name="Zou Y."/>
            <person name="Xue W."/>
            <person name="Luo G."/>
        </authorList>
    </citation>
    <scope>NUCLEOTIDE SEQUENCE [LARGE SCALE GENOMIC DNA]</scope>
    <source>
        <strain evidence="1 2">AF36-7BH</strain>
    </source>
</reference>
<comment type="caution">
    <text evidence="1">The sequence shown here is derived from an EMBL/GenBank/DDBJ whole genome shotgun (WGS) entry which is preliminary data.</text>
</comment>
<dbReference type="GO" id="GO:0003677">
    <property type="term" value="F:DNA binding"/>
    <property type="evidence" value="ECO:0007669"/>
    <property type="project" value="InterPro"/>
</dbReference>
<keyword evidence="1" id="KW-0378">Hydrolase</keyword>
<keyword evidence="1" id="KW-0540">Nuclease</keyword>
<name>A0A415M9T8_9FIRM</name>